<dbReference type="InterPro" id="IPR050742">
    <property type="entry name" value="Helicase_Restrict-Modif_Enz"/>
</dbReference>
<dbReference type="RefSeq" id="WP_015504911.1">
    <property type="nucleotide sequence ID" value="NZ_CP017686.1"/>
</dbReference>
<dbReference type="REBASE" id="276532">
    <property type="entry name" value="MalMx05ORF5030P"/>
</dbReference>
<dbReference type="Gene3D" id="3.90.1570.30">
    <property type="match status" value="1"/>
</dbReference>
<evidence type="ECO:0000313" key="2">
    <source>
        <dbReference type="EMBL" id="AYQ55168.1"/>
    </source>
</evidence>
<sequence>MSETQDCELSEEEISEFETRKRYIDEKLRDAGWVENHDWIDEYELEGMPNVSNVGYADYVLFKDDGYPLAVVEAKRTSKDPSAGRHQAKLYADLLEKKFHKRPVIFLTNGFETRILDDRNYQERKVWGIYCKRDLEKLFNLSANREKNLSDATIKDGISDRYYQKGAIKAVCSAFEKKQRKALLVMATGSGKTRTIISLVDVMLRKGWVRNVLFLADRTSLVSQAADNFTKLLPSLSTTNLCKNNCDTHARCVLSTYQTMINLIDDVREKDNTRTFSNGHFDLIIVDEAHRSIYNKYREIFDYFDGLLVGLTATPKDDIDKNTYEVFNLEKGIPTYGYELAQAVSDGFLVDYRSVEVETKFLDRGVVYVDLTPEEKDEYEELFINDEVLPEKIESQKINKWLFNRDTVVRVLDTLMRMGLKIKDGSVLGKTIIFARNHEHAEFIREVFNEQYPSHLDECQVIDNYYSYADNMIDKFKDPESTVRIAVSVDMMDTGIDVPDILNLVFFKPVYSKSKFWQMIGRGTRLCPGLIDGEDKDCFYIFDFCRNFEFFRVNPKGISVKEQDTIQGRIFTVKALVACKLQELGFRSEPYISFRKDIVADLKKKIDELNKDNFAVIQHLRAVEHYSRPEVLDSLTLEDVAEMEAELSHLILPYDDDPGAIRMDALMLMIERGYITDSPKKMLFKKVRHWADALSKQMVIPDVADRRETIEYVLRDGYLENGDLETYERIRVDLRDIMKYIPSKVKSSKKTNFIDEILSIDINPSELTDEGLSSYRERAEHYIRTHEDEDVIKKLKTNVPLDDGDVEKLQEILWSEVGTIDDYQAEYGNKPLALFIREITGLDMNAAKKTFSKYLDESRLDDKQIHFVNQIIEYVVRNGAISDLSVLTESPFTNYGTIPELFSDMSIWSGIRSAIKDINSNAGIN</sequence>
<accession>A0A3G3IHL2</accession>
<feature type="domain" description="Helicase ATP-binding" evidence="1">
    <location>
        <begin position="173"/>
        <end position="333"/>
    </location>
</feature>
<dbReference type="PANTHER" id="PTHR47396:SF1">
    <property type="entry name" value="ATP-DEPENDENT HELICASE IRC3-RELATED"/>
    <property type="match status" value="1"/>
</dbReference>
<dbReference type="SMART" id="SM00487">
    <property type="entry name" value="DEXDc"/>
    <property type="match status" value="1"/>
</dbReference>
<dbReference type="InterPro" id="IPR014001">
    <property type="entry name" value="Helicase_ATP-bd"/>
</dbReference>
<dbReference type="InterPro" id="IPR001650">
    <property type="entry name" value="Helicase_C-like"/>
</dbReference>
<dbReference type="Pfam" id="PF04851">
    <property type="entry name" value="ResIII"/>
    <property type="match status" value="1"/>
</dbReference>
<dbReference type="GO" id="GO:0005829">
    <property type="term" value="C:cytosol"/>
    <property type="evidence" value="ECO:0007669"/>
    <property type="project" value="TreeGrafter"/>
</dbReference>
<protein>
    <submittedName>
        <fullName evidence="2">Restriction endonuclease subunit R</fullName>
    </submittedName>
</protein>
<keyword evidence="2" id="KW-0255">Endonuclease</keyword>
<dbReference type="AlphaFoldDB" id="A0A3G3IHL2"/>
<dbReference type="InterPro" id="IPR007409">
    <property type="entry name" value="Restrct_endonuc_type1_HsdR_N"/>
</dbReference>
<gene>
    <name evidence="2" type="ORF">BKD89_05035</name>
</gene>
<evidence type="ECO:0000313" key="3">
    <source>
        <dbReference type="Proteomes" id="UP000273278"/>
    </source>
</evidence>
<dbReference type="Gene3D" id="3.40.50.300">
    <property type="entry name" value="P-loop containing nucleotide triphosphate hydrolases"/>
    <property type="match status" value="2"/>
</dbReference>
<dbReference type="InterPro" id="IPR006935">
    <property type="entry name" value="Helicase/UvrB_N"/>
</dbReference>
<evidence type="ECO:0000259" key="1">
    <source>
        <dbReference type="PROSITE" id="PS51192"/>
    </source>
</evidence>
<dbReference type="CDD" id="cd18799">
    <property type="entry name" value="SF2_C_EcoAI-like"/>
    <property type="match status" value="1"/>
</dbReference>
<dbReference type="Pfam" id="PF04313">
    <property type="entry name" value="HSDR_N"/>
    <property type="match status" value="1"/>
</dbReference>
<dbReference type="GO" id="GO:0120545">
    <property type="term" value="F:nucleic acid conformation isomerase activity"/>
    <property type="evidence" value="ECO:0007669"/>
    <property type="project" value="UniProtKB-ARBA"/>
</dbReference>
<keyword evidence="2" id="KW-0378">Hydrolase</keyword>
<dbReference type="SUPFAM" id="SSF52540">
    <property type="entry name" value="P-loop containing nucleoside triphosphate hydrolases"/>
    <property type="match status" value="2"/>
</dbReference>
<keyword evidence="2" id="KW-0540">Nuclease</keyword>
<dbReference type="GeneID" id="41321807"/>
<dbReference type="GO" id="GO:0009035">
    <property type="term" value="F:type I site-specific deoxyribonuclease activity"/>
    <property type="evidence" value="ECO:0007669"/>
    <property type="project" value="UniProtKB-EC"/>
</dbReference>
<reference evidence="2 3" key="1">
    <citation type="submission" date="2016-10" db="EMBL/GenBank/DDBJ databases">
        <title>Complete genome of the TMA-utilizing, human hosted archaeon Methanomethylophilus alvus Gen. nov, sp. nov., strain Mx-05, derived from a pure culture.</title>
        <authorList>
            <person name="Brugere J.-F."/>
            <person name="Ben Hania W."/>
            <person name="Chaudhary P.P."/>
            <person name="Gaci N."/>
            <person name="Borrel G."/>
            <person name="Cao Van Tuat L."/>
            <person name="Fardeau M.-L."/>
            <person name="Harris H.M.B."/>
            <person name="O'Toole P.W."/>
            <person name="Ollivier B."/>
        </authorList>
    </citation>
    <scope>NUCLEOTIDE SEQUENCE [LARGE SCALE GENOMIC DNA]</scope>
    <source>
        <strain evidence="2 3">Mx-05</strain>
    </source>
</reference>
<organism evidence="2 3">
    <name type="scientific">Methanomethylophilus alvi</name>
    <dbReference type="NCBI Taxonomy" id="1291540"/>
    <lineage>
        <taxon>Archaea</taxon>
        <taxon>Methanobacteriati</taxon>
        <taxon>Thermoplasmatota</taxon>
        <taxon>Thermoplasmata</taxon>
        <taxon>Methanomassiliicoccales</taxon>
        <taxon>Methanomethylophilaceae</taxon>
        <taxon>Methanomethylophilus</taxon>
    </lineage>
</organism>
<dbReference type="EMBL" id="CP017686">
    <property type="protein sequence ID" value="AYQ55168.1"/>
    <property type="molecule type" value="Genomic_DNA"/>
</dbReference>
<dbReference type="GO" id="GO:0005524">
    <property type="term" value="F:ATP binding"/>
    <property type="evidence" value="ECO:0007669"/>
    <property type="project" value="UniProtKB-KW"/>
</dbReference>
<dbReference type="PROSITE" id="PS51192">
    <property type="entry name" value="HELICASE_ATP_BIND_1"/>
    <property type="match status" value="1"/>
</dbReference>
<dbReference type="OMA" id="RFDNFMY"/>
<proteinExistence type="predicted"/>
<dbReference type="GO" id="GO:0009307">
    <property type="term" value="P:DNA restriction-modification system"/>
    <property type="evidence" value="ECO:0007669"/>
    <property type="project" value="UniProtKB-KW"/>
</dbReference>
<dbReference type="Proteomes" id="UP000273278">
    <property type="component" value="Chromosome"/>
</dbReference>
<dbReference type="GO" id="GO:0003677">
    <property type="term" value="F:DNA binding"/>
    <property type="evidence" value="ECO:0007669"/>
    <property type="project" value="UniProtKB-KW"/>
</dbReference>
<dbReference type="CDD" id="cd18032">
    <property type="entry name" value="DEXHc_RE_I_III_res"/>
    <property type="match status" value="1"/>
</dbReference>
<dbReference type="Pfam" id="PF08463">
    <property type="entry name" value="EcoEI_R_C"/>
    <property type="match status" value="1"/>
</dbReference>
<dbReference type="Pfam" id="PF00271">
    <property type="entry name" value="Helicase_C"/>
    <property type="match status" value="1"/>
</dbReference>
<dbReference type="PANTHER" id="PTHR47396">
    <property type="entry name" value="TYPE I RESTRICTION ENZYME ECOKI R PROTEIN"/>
    <property type="match status" value="1"/>
</dbReference>
<dbReference type="InterPro" id="IPR013670">
    <property type="entry name" value="EcoEI_R_C_dom"/>
</dbReference>
<name>A0A3G3IHL2_9ARCH</name>
<dbReference type="InterPro" id="IPR027417">
    <property type="entry name" value="P-loop_NTPase"/>
</dbReference>